<dbReference type="Proteomes" id="UP001276150">
    <property type="component" value="Unassembled WGS sequence"/>
</dbReference>
<evidence type="ECO:0000313" key="2">
    <source>
        <dbReference type="Proteomes" id="UP001276150"/>
    </source>
</evidence>
<organism evidence="1 2">
    <name type="scientific">Deinococcus arenicola</name>
    <dbReference type="NCBI Taxonomy" id="2994950"/>
    <lineage>
        <taxon>Bacteria</taxon>
        <taxon>Thermotogati</taxon>
        <taxon>Deinococcota</taxon>
        <taxon>Deinococci</taxon>
        <taxon>Deinococcales</taxon>
        <taxon>Deinococcaceae</taxon>
        <taxon>Deinococcus</taxon>
    </lineage>
</organism>
<dbReference type="EMBL" id="JAPMIV010000001">
    <property type="protein sequence ID" value="MDV6373076.1"/>
    <property type="molecule type" value="Genomic_DNA"/>
</dbReference>
<dbReference type="RefSeq" id="WP_317638575.1">
    <property type="nucleotide sequence ID" value="NZ_JAPMIV010000001.1"/>
</dbReference>
<dbReference type="Pfam" id="PF15588">
    <property type="entry name" value="Imm10"/>
    <property type="match status" value="1"/>
</dbReference>
<sequence>MDFSVRACFVGELEDAETFAVVLRDHLNEPQEWLEIQRPLFADQQDKQLGMDTYCLTRSSGATHYGGVSVCILERNILTLHLNDDAAAALVTSQVLLRLDLADVAFAELQKGLITIFAQRLPDSFSIA</sequence>
<comment type="caution">
    <text evidence="1">The sequence shown here is derived from an EMBL/GenBank/DDBJ whole genome shotgun (WGS) entry which is preliminary data.</text>
</comment>
<accession>A0ABU4DKY1</accession>
<evidence type="ECO:0000313" key="1">
    <source>
        <dbReference type="EMBL" id="MDV6373076.1"/>
    </source>
</evidence>
<protein>
    <submittedName>
        <fullName evidence="1">Imm10 family immunity protein</fullName>
    </submittedName>
</protein>
<reference evidence="1 2" key="1">
    <citation type="submission" date="2022-11" db="EMBL/GenBank/DDBJ databases">
        <title>Deinococcus ZS9-10, Low Temperature and Draught-tolerating, UV-resistant Bacteria from Continental Antarctica.</title>
        <authorList>
            <person name="Cheng L."/>
        </authorList>
    </citation>
    <scope>NUCLEOTIDE SEQUENCE [LARGE SCALE GENOMIC DNA]</scope>
    <source>
        <strain evidence="1 2">ZS9-10</strain>
    </source>
</reference>
<name>A0ABU4DKY1_9DEIO</name>
<gene>
    <name evidence="1" type="ORF">ORD21_00465</name>
</gene>
<proteinExistence type="predicted"/>
<dbReference type="InterPro" id="IPR028962">
    <property type="entry name" value="Imm10"/>
</dbReference>
<keyword evidence="2" id="KW-1185">Reference proteome</keyword>